<dbReference type="InterPro" id="IPR021269">
    <property type="entry name" value="DUF2848"/>
</dbReference>
<dbReference type="GO" id="GO:0003824">
    <property type="term" value="F:catalytic activity"/>
    <property type="evidence" value="ECO:0007669"/>
    <property type="project" value="InterPro"/>
</dbReference>
<dbReference type="InterPro" id="IPR036663">
    <property type="entry name" value="Fumarylacetoacetase_C_sf"/>
</dbReference>
<name>A0A5C8NLH7_9ACTN</name>
<dbReference type="Pfam" id="PF11010">
    <property type="entry name" value="DUF2848"/>
    <property type="match status" value="1"/>
</dbReference>
<evidence type="ECO:0000313" key="1">
    <source>
        <dbReference type="EMBL" id="TXL61333.1"/>
    </source>
</evidence>
<accession>A0A5C8NLH7</accession>
<evidence type="ECO:0000313" key="2">
    <source>
        <dbReference type="Proteomes" id="UP000321571"/>
    </source>
</evidence>
<dbReference type="AlphaFoldDB" id="A0A5C8NLH7"/>
<gene>
    <name evidence="1" type="ORF">FHP06_07840</name>
</gene>
<dbReference type="RefSeq" id="WP_147685528.1">
    <property type="nucleotide sequence ID" value="NZ_VDUX01000003.1"/>
</dbReference>
<proteinExistence type="predicted"/>
<keyword evidence="2" id="KW-1185">Reference proteome</keyword>
<dbReference type="SUPFAM" id="SSF56529">
    <property type="entry name" value="FAH"/>
    <property type="match status" value="1"/>
</dbReference>
<protein>
    <submittedName>
        <fullName evidence="1">DUF2848 domain-containing protein</fullName>
    </submittedName>
</protein>
<dbReference type="EMBL" id="VDUX01000003">
    <property type="protein sequence ID" value="TXL61333.1"/>
    <property type="molecule type" value="Genomic_DNA"/>
</dbReference>
<organism evidence="1 2">
    <name type="scientific">Aeromicrobium terrae</name>
    <dbReference type="NCBI Taxonomy" id="2498846"/>
    <lineage>
        <taxon>Bacteria</taxon>
        <taxon>Bacillati</taxon>
        <taxon>Actinomycetota</taxon>
        <taxon>Actinomycetes</taxon>
        <taxon>Propionibacteriales</taxon>
        <taxon>Nocardioidaceae</taxon>
        <taxon>Aeromicrobium</taxon>
    </lineage>
</organism>
<dbReference type="OrthoDB" id="9792678at2"/>
<comment type="caution">
    <text evidence="1">The sequence shown here is derived from an EMBL/GenBank/DDBJ whole genome shotgun (WGS) entry which is preliminary data.</text>
</comment>
<reference evidence="1 2" key="1">
    <citation type="submission" date="2019-06" db="EMBL/GenBank/DDBJ databases">
        <title>Aeromicrobium sp. nov., isolated from a maize field.</title>
        <authorList>
            <person name="Lin S.-Y."/>
            <person name="Tsai C.-F."/>
            <person name="Young C.-C."/>
        </authorList>
    </citation>
    <scope>NUCLEOTIDE SEQUENCE [LARGE SCALE GENOMIC DNA]</scope>
    <source>
        <strain evidence="1 2">CC-CFT486</strain>
    </source>
</reference>
<dbReference type="Gene3D" id="3.90.850.10">
    <property type="entry name" value="Fumarylacetoacetase-like, C-terminal domain"/>
    <property type="match status" value="1"/>
</dbReference>
<sequence>MTTLTVAGSQETLTLTDPRLVVAGYTARDQAAVRAHIDELAAIGVAPPPAVPMFYPLDASLITTDSAITVAGAQTSGEVEPIVVWCGGQRYLGIGSDHTDRELETESVADSKAAAPKPIGSSVLPLDDAVARWDDIAVRSWVDGELYQEGQLSAMLRPDDLIGMLTERGEQPTGDAVMFCGTVPLLGGTFVHGTKWRMELGVPGGDAITLEYEVSVSG</sequence>
<dbReference type="Proteomes" id="UP000321571">
    <property type="component" value="Unassembled WGS sequence"/>
</dbReference>